<protein>
    <submittedName>
        <fullName evidence="9">ABC transporter permease</fullName>
    </submittedName>
</protein>
<dbReference type="InterPro" id="IPR025857">
    <property type="entry name" value="MacB_PCD"/>
</dbReference>
<dbReference type="NCBIfam" id="NF038404">
    <property type="entry name" value="perm_prefix_2"/>
    <property type="match status" value="1"/>
</dbReference>
<keyword evidence="4 6" id="KW-1133">Transmembrane helix</keyword>
<dbReference type="PANTHER" id="PTHR30572:SF18">
    <property type="entry name" value="ABC-TYPE MACROLIDE FAMILY EXPORT SYSTEM PERMEASE COMPONENT 2"/>
    <property type="match status" value="1"/>
</dbReference>
<feature type="transmembrane region" description="Helical" evidence="6">
    <location>
        <begin position="500"/>
        <end position="523"/>
    </location>
</feature>
<keyword evidence="10" id="KW-1185">Reference proteome</keyword>
<comment type="caution">
    <text evidence="9">The sequence shown here is derived from an EMBL/GenBank/DDBJ whole genome shotgun (WGS) entry which is preliminary data.</text>
</comment>
<keyword evidence="2" id="KW-1003">Cell membrane</keyword>
<accession>A0ABS5VTL5</accession>
<dbReference type="Proteomes" id="UP000772618">
    <property type="component" value="Unassembled WGS sequence"/>
</dbReference>
<evidence type="ECO:0000256" key="1">
    <source>
        <dbReference type="ARBA" id="ARBA00004651"/>
    </source>
</evidence>
<evidence type="ECO:0000313" key="10">
    <source>
        <dbReference type="Proteomes" id="UP000772618"/>
    </source>
</evidence>
<feature type="transmembrane region" description="Helical" evidence="6">
    <location>
        <begin position="361"/>
        <end position="383"/>
    </location>
</feature>
<evidence type="ECO:0000256" key="5">
    <source>
        <dbReference type="ARBA" id="ARBA00023136"/>
    </source>
</evidence>
<gene>
    <name evidence="9" type="ORF">KK060_15805</name>
</gene>
<feature type="domain" description="MacB-like periplasmic core" evidence="8">
    <location>
        <begin position="98"/>
        <end position="321"/>
    </location>
</feature>
<name>A0ABS5VTL5_9BACT</name>
<comment type="subcellular location">
    <subcellularLocation>
        <location evidence="1">Cell membrane</location>
        <topology evidence="1">Multi-pass membrane protein</topology>
    </subcellularLocation>
</comment>
<evidence type="ECO:0000313" key="9">
    <source>
        <dbReference type="EMBL" id="MBT1704760.1"/>
    </source>
</evidence>
<evidence type="ECO:0000256" key="4">
    <source>
        <dbReference type="ARBA" id="ARBA00022989"/>
    </source>
</evidence>
<evidence type="ECO:0000256" key="2">
    <source>
        <dbReference type="ARBA" id="ARBA00022475"/>
    </source>
</evidence>
<feature type="transmembrane region" description="Helical" evidence="6">
    <location>
        <begin position="753"/>
        <end position="774"/>
    </location>
</feature>
<dbReference type="Pfam" id="PF02687">
    <property type="entry name" value="FtsX"/>
    <property type="match status" value="2"/>
</dbReference>
<dbReference type="Pfam" id="PF12704">
    <property type="entry name" value="MacB_PCD"/>
    <property type="match status" value="1"/>
</dbReference>
<reference evidence="9 10" key="1">
    <citation type="submission" date="2021-05" db="EMBL/GenBank/DDBJ databases">
        <title>A Polyphasic approach of four new species of the genus Ohtaekwangia: Ohtaekwangia histidinii sp. nov., Ohtaekwangia cretensis sp. nov., Ohtaekwangia indiensis sp. nov., Ohtaekwangia reichenbachii sp. nov. from diverse environment.</title>
        <authorList>
            <person name="Octaviana S."/>
        </authorList>
    </citation>
    <scope>NUCLEOTIDE SEQUENCE [LARGE SCALE GENOMIC DNA]</scope>
    <source>
        <strain evidence="9 10">PWU20</strain>
    </source>
</reference>
<dbReference type="InterPro" id="IPR003838">
    <property type="entry name" value="ABC3_permease_C"/>
</dbReference>
<feature type="domain" description="ABC3 transporter permease C-terminal" evidence="7">
    <location>
        <begin position="367"/>
        <end position="480"/>
    </location>
</feature>
<organism evidence="9 10">
    <name type="scientific">Chryseosolibacter indicus</name>
    <dbReference type="NCBI Taxonomy" id="2782351"/>
    <lineage>
        <taxon>Bacteria</taxon>
        <taxon>Pseudomonadati</taxon>
        <taxon>Bacteroidota</taxon>
        <taxon>Cytophagia</taxon>
        <taxon>Cytophagales</taxon>
        <taxon>Chryseotaleaceae</taxon>
        <taxon>Chryseosolibacter</taxon>
    </lineage>
</organism>
<dbReference type="RefSeq" id="WP_254154716.1">
    <property type="nucleotide sequence ID" value="NZ_JAHESD010000038.1"/>
</dbReference>
<keyword evidence="5 6" id="KW-0472">Membrane</keyword>
<feature type="transmembrane region" description="Helical" evidence="6">
    <location>
        <begin position="412"/>
        <end position="435"/>
    </location>
</feature>
<keyword evidence="3 6" id="KW-0812">Transmembrane</keyword>
<proteinExistence type="predicted"/>
<dbReference type="EMBL" id="JAHESD010000038">
    <property type="protein sequence ID" value="MBT1704760.1"/>
    <property type="molecule type" value="Genomic_DNA"/>
</dbReference>
<evidence type="ECO:0000256" key="6">
    <source>
        <dbReference type="SAM" id="Phobius"/>
    </source>
</evidence>
<feature type="transmembrane region" description="Helical" evidence="6">
    <location>
        <begin position="836"/>
        <end position="859"/>
    </location>
</feature>
<evidence type="ECO:0000259" key="8">
    <source>
        <dbReference type="Pfam" id="PF12704"/>
    </source>
</evidence>
<feature type="transmembrane region" description="Helical" evidence="6">
    <location>
        <begin position="455"/>
        <end position="479"/>
    </location>
</feature>
<sequence>MNKQKNSLLRAVMRLLEWFCPDYLYEEIEGDLIERYNKNVKVYGERVAKRKLVWNALRFFRPGIVLRNKWTLNLIPLYMLTNYFKIASRIMIRNKGYSMINIFGLAIGLTGAILLGLWITREVSYDQFHQDKHRIYNVWNKQIHKGGEAFCWSATPRVLAPTLQADFSAVESAISYASYNDSYLFSAGEKRIIKNIANFVDPDFLKIFTFPLLKGNVNKVLENPNSVVLTERFAKSLFGEKEAFGEIVTVSQGEFNIPFTVTGILKNLPSNTDFHFDFLLPFSFIESNYGKDVNWSNNSVTTWVKLKEGASLEALNAGIKDLKKRNTNNGENTQLFLYPLTRNHLYSRFENGVPAGGRIEIIRILGILGICLVTIACINFINLSTARASRRSKEVAVRKVNGAIRYSLVTQFLCESVLVAISAGVISLVAAYFILPFFNVLVQQDLTLNIKDISFWLGLFVIVVGVGIIAGCYPAFYLSSFRPARILKGAFAAGNGKNRLRGLLVTFQFGFALTLIVSTIVVFQQTIFLQNRDSGYEKNNLVYQYITGDLIKNFEAYKNELISTGAAISVTRTSSPITERLSNTSGMKWKGKDPEDKTVIERFYIDEGISTTAGVEIILGRDMDIAKYPSDSTAILLNEAAVKAMGFKDPLGEIVEDSGIEWHVVGVVKDFVLTSPHRAVEPIVMQGCKFGPNMLNVLHIRLSENLGVKDNLKTIADLHLKYNQNYPFEYYFVDTEYERKFANIESTLTITSLFTGIAILIGCLGLLGLATYMVEARIKEIGIRKVMGSSVFNIIKLLSTSSLKPIVWAIILFSPGAWLAMKWWLQSYQYRISFSIWVLVAAASSILAIAMITITLQVYRAARINPVNSLRSE</sequence>
<dbReference type="InterPro" id="IPR050250">
    <property type="entry name" value="Macrolide_Exporter_MacB"/>
</dbReference>
<dbReference type="PANTHER" id="PTHR30572">
    <property type="entry name" value="MEMBRANE COMPONENT OF TRANSPORTER-RELATED"/>
    <property type="match status" value="1"/>
</dbReference>
<evidence type="ECO:0000259" key="7">
    <source>
        <dbReference type="Pfam" id="PF02687"/>
    </source>
</evidence>
<feature type="transmembrane region" description="Helical" evidence="6">
    <location>
        <begin position="99"/>
        <end position="119"/>
    </location>
</feature>
<evidence type="ECO:0000256" key="3">
    <source>
        <dbReference type="ARBA" id="ARBA00022692"/>
    </source>
</evidence>
<dbReference type="InterPro" id="IPR047699">
    <property type="entry name" value="Permease_put_prefix"/>
</dbReference>
<feature type="domain" description="ABC3 transporter permease C-terminal" evidence="7">
    <location>
        <begin position="753"/>
        <end position="866"/>
    </location>
</feature>